<feature type="domain" description="CheW-like" evidence="1">
    <location>
        <begin position="34"/>
        <end position="173"/>
    </location>
</feature>
<dbReference type="GO" id="GO:0007165">
    <property type="term" value="P:signal transduction"/>
    <property type="evidence" value="ECO:0007669"/>
    <property type="project" value="InterPro"/>
</dbReference>
<dbReference type="PANTHER" id="PTHR22617">
    <property type="entry name" value="CHEMOTAXIS SENSOR HISTIDINE KINASE-RELATED"/>
    <property type="match status" value="1"/>
</dbReference>
<dbReference type="SUPFAM" id="SSF50341">
    <property type="entry name" value="CheW-like"/>
    <property type="match status" value="1"/>
</dbReference>
<dbReference type="EMBL" id="CP019343">
    <property type="protein sequence ID" value="ARN73716.1"/>
    <property type="molecule type" value="Genomic_DNA"/>
</dbReference>
<dbReference type="STRING" id="716816.BST96_06070"/>
<dbReference type="GO" id="GO:0006935">
    <property type="term" value="P:chemotaxis"/>
    <property type="evidence" value="ECO:0007669"/>
    <property type="project" value="InterPro"/>
</dbReference>
<keyword evidence="3" id="KW-1185">Reference proteome</keyword>
<dbReference type="PROSITE" id="PS50851">
    <property type="entry name" value="CHEW"/>
    <property type="match status" value="1"/>
</dbReference>
<dbReference type="Pfam" id="PF01584">
    <property type="entry name" value="CheW"/>
    <property type="match status" value="1"/>
</dbReference>
<organism evidence="2 3">
    <name type="scientific">Oceanicoccus sagamiensis</name>
    <dbReference type="NCBI Taxonomy" id="716816"/>
    <lineage>
        <taxon>Bacteria</taxon>
        <taxon>Pseudomonadati</taxon>
        <taxon>Pseudomonadota</taxon>
        <taxon>Gammaproteobacteria</taxon>
        <taxon>Cellvibrionales</taxon>
        <taxon>Spongiibacteraceae</taxon>
        <taxon>Oceanicoccus</taxon>
    </lineage>
</organism>
<dbReference type="PANTHER" id="PTHR22617:SF43">
    <property type="entry name" value="PROTEIN PILI"/>
    <property type="match status" value="1"/>
</dbReference>
<evidence type="ECO:0000313" key="2">
    <source>
        <dbReference type="EMBL" id="ARN73716.1"/>
    </source>
</evidence>
<evidence type="ECO:0000313" key="3">
    <source>
        <dbReference type="Proteomes" id="UP000193450"/>
    </source>
</evidence>
<proteinExistence type="predicted"/>
<sequence length="179" mass="19547">MSNPAEPFDLLLDIAQRSIGNAQGLPAQVDIKPHWSGIGFKLAGHHFVAPMGEVAEILAQPPATRLPGVQAWVRGVSNVRGRLLPLIDLESFFGGALGARKSRRVLALELGDLYTGLIVSEVFGMQHIPTDSFREDIPEMLDPLKPFLAGSYEHNNQVWSVFSPYKLAQNAEFFNAAAT</sequence>
<dbReference type="SMART" id="SM00260">
    <property type="entry name" value="CheW"/>
    <property type="match status" value="1"/>
</dbReference>
<dbReference type="Gene3D" id="2.40.50.180">
    <property type="entry name" value="CheA-289, Domain 4"/>
    <property type="match status" value="1"/>
</dbReference>
<dbReference type="RefSeq" id="WP_085757831.1">
    <property type="nucleotide sequence ID" value="NZ_CP019343.1"/>
</dbReference>
<dbReference type="InterPro" id="IPR039315">
    <property type="entry name" value="CheW"/>
</dbReference>
<evidence type="ECO:0000259" key="1">
    <source>
        <dbReference type="PROSITE" id="PS50851"/>
    </source>
</evidence>
<name>A0A1X9N7Q4_9GAMM</name>
<dbReference type="OrthoDB" id="5298045at2"/>
<accession>A0A1X9N7Q4</accession>
<dbReference type="Proteomes" id="UP000193450">
    <property type="component" value="Chromosome"/>
</dbReference>
<dbReference type="InterPro" id="IPR002545">
    <property type="entry name" value="CheW-lke_dom"/>
</dbReference>
<dbReference type="GO" id="GO:0005829">
    <property type="term" value="C:cytosol"/>
    <property type="evidence" value="ECO:0007669"/>
    <property type="project" value="TreeGrafter"/>
</dbReference>
<dbReference type="Gene3D" id="2.30.30.40">
    <property type="entry name" value="SH3 Domains"/>
    <property type="match status" value="1"/>
</dbReference>
<reference evidence="2 3" key="1">
    <citation type="submission" date="2016-11" db="EMBL/GenBank/DDBJ databases">
        <title>Trade-off between light-utilization and light-protection in marine flavobacteria.</title>
        <authorList>
            <person name="Kumagai Y."/>
        </authorList>
    </citation>
    <scope>NUCLEOTIDE SEQUENCE [LARGE SCALE GENOMIC DNA]</scope>
    <source>
        <strain evidence="2 3">NBRC 107125</strain>
    </source>
</reference>
<gene>
    <name evidence="2" type="ORF">BST96_06070</name>
</gene>
<dbReference type="KEGG" id="osg:BST96_06070"/>
<protein>
    <submittedName>
        <fullName evidence="2">Chemotaxis protein CheW</fullName>
    </submittedName>
</protein>
<dbReference type="InterPro" id="IPR036061">
    <property type="entry name" value="CheW-like_dom_sf"/>
</dbReference>
<dbReference type="AlphaFoldDB" id="A0A1X9N7Q4"/>